<gene>
    <name evidence="10" type="ORF">PL11_002080</name>
</gene>
<dbReference type="AlphaFoldDB" id="A0A1S6QGQ2"/>
<feature type="transmembrane region" description="Helical" evidence="7">
    <location>
        <begin position="786"/>
        <end position="808"/>
    </location>
</feature>
<dbReference type="InterPro" id="IPR038766">
    <property type="entry name" value="Membrane_comp_ABC_pdt"/>
</dbReference>
<dbReference type="PANTHER" id="PTHR30287:SF1">
    <property type="entry name" value="INNER MEMBRANE PROTEIN"/>
    <property type="match status" value="1"/>
</dbReference>
<comment type="subcellular location">
    <subcellularLocation>
        <location evidence="1">Cell membrane</location>
        <topology evidence="1">Multi-pass membrane protein</topology>
    </subcellularLocation>
</comment>
<dbReference type="PANTHER" id="PTHR30287">
    <property type="entry name" value="MEMBRANE COMPONENT OF PREDICTED ABC SUPERFAMILY METABOLITE UPTAKE TRANSPORTER"/>
    <property type="match status" value="1"/>
</dbReference>
<dbReference type="InterPro" id="IPR003838">
    <property type="entry name" value="ABC3_permease_C"/>
</dbReference>
<evidence type="ECO:0000259" key="8">
    <source>
        <dbReference type="Pfam" id="PF02687"/>
    </source>
</evidence>
<dbReference type="InterPro" id="IPR025857">
    <property type="entry name" value="MacB_PCD"/>
</dbReference>
<dbReference type="GO" id="GO:0005886">
    <property type="term" value="C:plasma membrane"/>
    <property type="evidence" value="ECO:0007669"/>
    <property type="project" value="UniProtKB-SubCell"/>
</dbReference>
<dbReference type="eggNOG" id="COG0577">
    <property type="taxonomic scope" value="Bacteria"/>
</dbReference>
<feature type="transmembrane region" description="Helical" evidence="7">
    <location>
        <begin position="336"/>
        <end position="357"/>
    </location>
</feature>
<organism evidence="10 11">
    <name type="scientific">Lentilactobacillus curieae</name>
    <dbReference type="NCBI Taxonomy" id="1138822"/>
    <lineage>
        <taxon>Bacteria</taxon>
        <taxon>Bacillati</taxon>
        <taxon>Bacillota</taxon>
        <taxon>Bacilli</taxon>
        <taxon>Lactobacillales</taxon>
        <taxon>Lactobacillaceae</taxon>
        <taxon>Lentilactobacillus</taxon>
    </lineage>
</organism>
<keyword evidence="4 7" id="KW-1133">Transmembrane helix</keyword>
<evidence type="ECO:0000256" key="2">
    <source>
        <dbReference type="ARBA" id="ARBA00022475"/>
    </source>
</evidence>
<evidence type="ECO:0000259" key="9">
    <source>
        <dbReference type="Pfam" id="PF12704"/>
    </source>
</evidence>
<feature type="transmembrane region" description="Helical" evidence="7">
    <location>
        <begin position="420"/>
        <end position="448"/>
    </location>
</feature>
<dbReference type="Pfam" id="PF02687">
    <property type="entry name" value="FtsX"/>
    <property type="match status" value="2"/>
</dbReference>
<keyword evidence="5 7" id="KW-0472">Membrane</keyword>
<keyword evidence="2" id="KW-1003">Cell membrane</keyword>
<protein>
    <submittedName>
        <fullName evidence="10">Peptide ABC transporter permease</fullName>
    </submittedName>
</protein>
<sequence length="862" mass="94825">MNKLLLRNIKDSFGRFIAIAMIIMLGVLIFVGVKATGPALNDSLQAEVNSQKLSDVQIISTKGFTAKDVAAAEKVSGAKAETSKYKAVIGGKNRDAIALYGYDKQDKQNLPKIKSGRLPKANNEILLDSKAKTDEGYKLGDTFKFAKSADLTRRTFKVVGFADSAQYVDNATRGAANIGNGQVQYFAYVPKKMMNLPVATALNVRFSSLQDKGTFGSKYKDAVKDKVKQLKRVLNARKVDRAAELAKPATKKLTSAQSKLDAAKRQLATAAKAAPTNSRVKIQQKQLAKQQAKLDQQKKKVKDATTPTYIWSTREDFPGFSGYGESSDRIAAIANVFPLFFFLLAALITFTTVTRMVEESRSQIGTLKALGFSKGSIAYQYIMYALLAAVVGIVFGSVLGNELLPRLVISMYQNYVLGGAVVHFDWTSIGFAMVLALISTVGAAIIVINREVKVVPSELMRPKAPKSSKKIWLEKVTFIWSKLKFNQKISYRNLFRFKSRGIMTILGIAGGTALILTGFGLDNSISSSGQRQYNDLIHYDAVVQSKTTDKLPEVQKTVKDAGNYKQSTVVSTGAAKVSKGDKSVADITVYSPKNEDQFSKYIKVKDVDSKKQLSLPNDGIVLTEKAAKILGVKKGDKISVTGQNNHKIQVKVAAIAENYVSNFMYIKRQNYQNVMGKQPSMKTLLVQLKKTNKSAETKLGKQWISKNTNILGINFTTDQKKTVTNMSSQMGPIVWIFILLSGLLSFIVLYNLNNINISERQRELSTIKVLGFFDPEVTMYVARETIILAIVGIVGGYGLGNLLTMYVLHQAETNAVIFPLVIKPLGYVVATVLMIVFNLVVIAITHRHLKNVDMVEALKSNE</sequence>
<evidence type="ECO:0000256" key="1">
    <source>
        <dbReference type="ARBA" id="ARBA00004651"/>
    </source>
</evidence>
<feature type="transmembrane region" description="Helical" evidence="7">
    <location>
        <begin position="501"/>
        <end position="521"/>
    </location>
</feature>
<evidence type="ECO:0000256" key="3">
    <source>
        <dbReference type="ARBA" id="ARBA00022692"/>
    </source>
</evidence>
<feature type="transmembrane region" description="Helical" evidence="7">
    <location>
        <begin position="12"/>
        <end position="33"/>
    </location>
</feature>
<evidence type="ECO:0000256" key="4">
    <source>
        <dbReference type="ARBA" id="ARBA00022989"/>
    </source>
</evidence>
<dbReference type="Proteomes" id="UP000030361">
    <property type="component" value="Chromosome"/>
</dbReference>
<feature type="domain" description="ABC3 transporter permease C-terminal" evidence="8">
    <location>
        <begin position="335"/>
        <end position="450"/>
    </location>
</feature>
<dbReference type="OrthoDB" id="5137249at2"/>
<accession>A0A1S6QGQ2</accession>
<dbReference type="KEGG" id="lcu:PL11_002080"/>
<dbReference type="Pfam" id="PF12704">
    <property type="entry name" value="MacB_PCD"/>
    <property type="match status" value="1"/>
</dbReference>
<feature type="transmembrane region" description="Helical" evidence="7">
    <location>
        <begin position="820"/>
        <end position="844"/>
    </location>
</feature>
<proteinExistence type="predicted"/>
<dbReference type="EMBL" id="CP018906">
    <property type="protein sequence ID" value="AQW20785.1"/>
    <property type="molecule type" value="Genomic_DNA"/>
</dbReference>
<feature type="domain" description="MacB-like periplasmic core" evidence="9">
    <location>
        <begin position="503"/>
        <end position="696"/>
    </location>
</feature>
<feature type="transmembrane region" description="Helical" evidence="7">
    <location>
        <begin position="378"/>
        <end position="400"/>
    </location>
</feature>
<keyword evidence="6" id="KW-0175">Coiled coil</keyword>
<name>A0A1S6QGQ2_9LACO</name>
<feature type="domain" description="ABC3 transporter permease C-terminal" evidence="8">
    <location>
        <begin position="735"/>
        <end position="850"/>
    </location>
</feature>
<evidence type="ECO:0000256" key="5">
    <source>
        <dbReference type="ARBA" id="ARBA00023136"/>
    </source>
</evidence>
<evidence type="ECO:0000256" key="6">
    <source>
        <dbReference type="SAM" id="Coils"/>
    </source>
</evidence>
<evidence type="ECO:0000313" key="10">
    <source>
        <dbReference type="EMBL" id="AQW20785.1"/>
    </source>
</evidence>
<dbReference type="RefSeq" id="WP_035165997.1">
    <property type="nucleotide sequence ID" value="NZ_CP018906.1"/>
</dbReference>
<reference evidence="10 11" key="1">
    <citation type="journal article" date="2015" name="Genome Announc.">
        <title>Genome Sequence of Lactobacillus curieae CCTCC M 2011381T, a Novel Producer of Gamma-aminobutyric Acid.</title>
        <authorList>
            <person name="Wang Y."/>
            <person name="Wang Y."/>
            <person name="Lang C."/>
            <person name="Wei D."/>
            <person name="Xu P."/>
            <person name="Xie J."/>
        </authorList>
    </citation>
    <scope>NUCLEOTIDE SEQUENCE [LARGE SCALE GENOMIC DNA]</scope>
    <source>
        <strain evidence="10 11">CCTCC M 2011381</strain>
    </source>
</reference>
<evidence type="ECO:0000256" key="7">
    <source>
        <dbReference type="SAM" id="Phobius"/>
    </source>
</evidence>
<feature type="coiled-coil region" evidence="6">
    <location>
        <begin position="253"/>
        <end position="300"/>
    </location>
</feature>
<keyword evidence="11" id="KW-1185">Reference proteome</keyword>
<feature type="transmembrane region" description="Helical" evidence="7">
    <location>
        <begin position="733"/>
        <end position="752"/>
    </location>
</feature>
<evidence type="ECO:0000313" key="11">
    <source>
        <dbReference type="Proteomes" id="UP000030361"/>
    </source>
</evidence>
<keyword evidence="3 7" id="KW-0812">Transmembrane</keyword>